<feature type="signal peptide" evidence="3">
    <location>
        <begin position="1"/>
        <end position="21"/>
    </location>
</feature>
<comment type="caution">
    <text evidence="5">The sequence shown here is derived from an EMBL/GenBank/DDBJ whole genome shotgun (WGS) entry which is preliminary data.</text>
</comment>
<gene>
    <name evidence="5" type="ORF">ACFSUE_05850</name>
</gene>
<organism evidence="5 6">
    <name type="scientific">Sporolactobacillus shoreicorticis</name>
    <dbReference type="NCBI Taxonomy" id="1923877"/>
    <lineage>
        <taxon>Bacteria</taxon>
        <taxon>Bacillati</taxon>
        <taxon>Bacillota</taxon>
        <taxon>Bacilli</taxon>
        <taxon>Bacillales</taxon>
        <taxon>Sporolactobacillaceae</taxon>
        <taxon>Sporolactobacillus</taxon>
    </lineage>
</organism>
<proteinExistence type="predicted"/>
<name>A0ABW5S1D0_9BACL</name>
<dbReference type="GO" id="GO:0016829">
    <property type="term" value="F:lyase activity"/>
    <property type="evidence" value="ECO:0007669"/>
    <property type="project" value="UniProtKB-KW"/>
</dbReference>
<dbReference type="Proteomes" id="UP001597399">
    <property type="component" value="Unassembled WGS sequence"/>
</dbReference>
<evidence type="ECO:0000256" key="3">
    <source>
        <dbReference type="SAM" id="SignalP"/>
    </source>
</evidence>
<keyword evidence="1 3" id="KW-0732">Signal</keyword>
<evidence type="ECO:0000256" key="1">
    <source>
        <dbReference type="ARBA" id="ARBA00022729"/>
    </source>
</evidence>
<dbReference type="EMBL" id="JBHUMQ010000015">
    <property type="protein sequence ID" value="MFD2693154.1"/>
    <property type="molecule type" value="Genomic_DNA"/>
</dbReference>
<protein>
    <submittedName>
        <fullName evidence="5">Alginate lyase family protein</fullName>
    </submittedName>
</protein>
<accession>A0ABW5S1D0</accession>
<evidence type="ECO:0000313" key="6">
    <source>
        <dbReference type="Proteomes" id="UP001597399"/>
    </source>
</evidence>
<dbReference type="RefSeq" id="WP_253058411.1">
    <property type="nucleotide sequence ID" value="NZ_JAMXWM010000002.1"/>
</dbReference>
<feature type="chain" id="PRO_5045222595" evidence="3">
    <location>
        <begin position="22"/>
        <end position="751"/>
    </location>
</feature>
<dbReference type="Pfam" id="PF05426">
    <property type="entry name" value="Alginate_lyase"/>
    <property type="match status" value="1"/>
</dbReference>
<dbReference type="InterPro" id="IPR008397">
    <property type="entry name" value="Alginate_lyase_dom"/>
</dbReference>
<evidence type="ECO:0000313" key="5">
    <source>
        <dbReference type="EMBL" id="MFD2693154.1"/>
    </source>
</evidence>
<evidence type="ECO:0000256" key="2">
    <source>
        <dbReference type="ARBA" id="ARBA00023239"/>
    </source>
</evidence>
<dbReference type="InterPro" id="IPR008929">
    <property type="entry name" value="Chondroitin_lyas"/>
</dbReference>
<sequence length="751" mass="84240">MKKTVHAILVLLLDTFLILSALTSVQPVQAQKKLKDKQSAKIEQRKKQSVYSQRYEAEKFYKKTGNIYIRKNGDAVPVASGISVSNQETYADGLKDVDLKDSIVLNHASNGQFVDFSNPVADASSYLNTIPEGQDTVTWKVQVPKSGYYRIRFRYNNPATESEIKVNGKSLNANRNIRDERNLRITINNERDPLSDEGWTGWMIFNISGYNDDNFTQADSQTDNNYEKVRNNVKWNNNYMNVYFKSGVNDLTLGIQAPPGQGVYDGPNLDYFDVTYIGKKYRAESQVPYAADDFKFQHPGIYYTIDDLKNMKINKDNLGTVYGKGYKEIKDSGLSDSDYQPNPQSLIDVGPYNNPNIGGTQFTKDGTAAHYNALRWYMDGSIANAKKAIEILNEWSYSLKEVGHGNDAKLRFALVGPDFLNAAEILKNVYNNDPKIPQEDKWQDKDIQAFEHFIRTMMIAKTGEYYPQANGNWDALIGGFNMAAGVYLNDTQLFNTAMKQFYLGDVRGKAYPSMGALSNYIYPSGESQESSRDQVHAQMGLTGLAYQCDIAWNQGIDLFSAYQNRLLSGTSYNAKYNMGGNVPSKTFISDRSRGTGASVFEIVANHYLNQVSVDTDVSAVEEAAEVLSRKQGTLNEAKVPAAYYGAMIFRDKKYSVSLDLKSNTKSLSKIGDRFIVSAQVKTDSELKDVRWHLSSKLKPYLRTSVNKQGAFVAELIKQPKSKIHASLSAGAVKNASVHQSIRLTIRNKRSH</sequence>
<evidence type="ECO:0000259" key="4">
    <source>
        <dbReference type="Pfam" id="PF05426"/>
    </source>
</evidence>
<keyword evidence="2 5" id="KW-0456">Lyase</keyword>
<dbReference type="Gene3D" id="1.50.10.100">
    <property type="entry name" value="Chondroitin AC/alginate lyase"/>
    <property type="match status" value="1"/>
</dbReference>
<dbReference type="Gene3D" id="2.60.120.260">
    <property type="entry name" value="Galactose-binding domain-like"/>
    <property type="match status" value="1"/>
</dbReference>
<dbReference type="SUPFAM" id="SSF48230">
    <property type="entry name" value="Chondroitin AC/alginate lyase"/>
    <property type="match status" value="1"/>
</dbReference>
<feature type="domain" description="Alginate lyase" evidence="4">
    <location>
        <begin position="361"/>
        <end position="575"/>
    </location>
</feature>
<reference evidence="6" key="1">
    <citation type="journal article" date="2019" name="Int. J. Syst. Evol. Microbiol.">
        <title>The Global Catalogue of Microorganisms (GCM) 10K type strain sequencing project: providing services to taxonomists for standard genome sequencing and annotation.</title>
        <authorList>
            <consortium name="The Broad Institute Genomics Platform"/>
            <consortium name="The Broad Institute Genome Sequencing Center for Infectious Disease"/>
            <person name="Wu L."/>
            <person name="Ma J."/>
        </authorList>
    </citation>
    <scope>NUCLEOTIDE SEQUENCE [LARGE SCALE GENOMIC DNA]</scope>
    <source>
        <strain evidence="6">TISTR 2466</strain>
    </source>
</reference>
<keyword evidence="6" id="KW-1185">Reference proteome</keyword>